<name>A0A5C4RUM9_9GAMM</name>
<dbReference type="UniPathway" id="UPA00031">
    <property type="reaction ID" value="UER00009"/>
</dbReference>
<comment type="caution">
    <text evidence="11">The sequence shown here is derived from an EMBL/GenBank/DDBJ whole genome shotgun (WGS) entry which is preliminary data.</text>
</comment>
<dbReference type="SUPFAM" id="SSF51366">
    <property type="entry name" value="Ribulose-phoshate binding barrel"/>
    <property type="match status" value="1"/>
</dbReference>
<evidence type="ECO:0000256" key="5">
    <source>
        <dbReference type="ARBA" id="ARBA00022490"/>
    </source>
</evidence>
<reference evidence="11 12" key="1">
    <citation type="submission" date="2019-03" db="EMBL/GenBank/DDBJ databases">
        <title>Arenimonas daejeonensis sp. nov., isolated from compost.</title>
        <authorList>
            <person name="Jeon C.O."/>
        </authorList>
    </citation>
    <scope>NUCLEOTIDE SEQUENCE [LARGE SCALE GENOMIC DNA]</scope>
    <source>
        <strain evidence="11 12">R29</strain>
    </source>
</reference>
<proteinExistence type="inferred from homology"/>
<evidence type="ECO:0000256" key="2">
    <source>
        <dbReference type="ARBA" id="ARBA00004496"/>
    </source>
</evidence>
<dbReference type="InterPro" id="IPR006062">
    <property type="entry name" value="His_biosynth"/>
</dbReference>
<dbReference type="Gene3D" id="3.20.20.70">
    <property type="entry name" value="Aldolase class I"/>
    <property type="match status" value="1"/>
</dbReference>
<evidence type="ECO:0000256" key="10">
    <source>
        <dbReference type="RuleBase" id="RU003657"/>
    </source>
</evidence>
<accession>A0A5C4RUM9</accession>
<dbReference type="GO" id="GO:0000105">
    <property type="term" value="P:L-histidine biosynthetic process"/>
    <property type="evidence" value="ECO:0007669"/>
    <property type="project" value="UniProtKB-UniRule"/>
</dbReference>
<dbReference type="FunFam" id="3.20.20.70:FF:000009">
    <property type="entry name" value="1-(5-phosphoribosyl)-5-[(5-phosphoribosylamino)methylideneamino] imidazole-4-carboxamide isomerase"/>
    <property type="match status" value="1"/>
</dbReference>
<evidence type="ECO:0000256" key="6">
    <source>
        <dbReference type="ARBA" id="ARBA00022605"/>
    </source>
</evidence>
<comment type="subcellular location">
    <subcellularLocation>
        <location evidence="2 9">Cytoplasm</location>
    </subcellularLocation>
</comment>
<evidence type="ECO:0000256" key="4">
    <source>
        <dbReference type="ARBA" id="ARBA00009667"/>
    </source>
</evidence>
<feature type="active site" description="Proton acceptor" evidence="9">
    <location>
        <position position="11"/>
    </location>
</feature>
<gene>
    <name evidence="9" type="primary">hisA</name>
    <name evidence="11" type="ORF">E1B00_03560</name>
</gene>
<keyword evidence="6 9" id="KW-0028">Amino-acid biosynthesis</keyword>
<dbReference type="GO" id="GO:0000162">
    <property type="term" value="P:L-tryptophan biosynthetic process"/>
    <property type="evidence" value="ECO:0007669"/>
    <property type="project" value="TreeGrafter"/>
</dbReference>
<dbReference type="AlphaFoldDB" id="A0A5C4RUM9"/>
<dbReference type="OrthoDB" id="9807749at2"/>
<dbReference type="EC" id="5.3.1.16" evidence="9"/>
<comment type="pathway">
    <text evidence="3 9">Amino-acid biosynthesis; L-histidine biosynthesis; L-histidine from 5-phospho-alpha-D-ribose 1-diphosphate: step 4/9.</text>
</comment>
<dbReference type="InterPro" id="IPR011060">
    <property type="entry name" value="RibuloseP-bd_barrel"/>
</dbReference>
<keyword evidence="8 9" id="KW-0413">Isomerase</keyword>
<dbReference type="EMBL" id="SMDR01000001">
    <property type="protein sequence ID" value="TNJ34870.1"/>
    <property type="molecule type" value="Genomic_DNA"/>
</dbReference>
<evidence type="ECO:0000256" key="3">
    <source>
        <dbReference type="ARBA" id="ARBA00005133"/>
    </source>
</evidence>
<comment type="catalytic activity">
    <reaction evidence="1 9">
        <text>1-(5-phospho-beta-D-ribosyl)-5-[(5-phospho-beta-D-ribosylamino)methylideneamino]imidazole-4-carboxamide = 5-[(5-phospho-1-deoxy-D-ribulos-1-ylimino)methylamino]-1-(5-phospho-beta-D-ribosyl)imidazole-4-carboxamide</text>
        <dbReference type="Rhea" id="RHEA:15469"/>
        <dbReference type="ChEBI" id="CHEBI:58435"/>
        <dbReference type="ChEBI" id="CHEBI:58525"/>
        <dbReference type="EC" id="5.3.1.16"/>
    </reaction>
</comment>
<organism evidence="11 12">
    <name type="scientific">Arenimonas terrae</name>
    <dbReference type="NCBI Taxonomy" id="2546226"/>
    <lineage>
        <taxon>Bacteria</taxon>
        <taxon>Pseudomonadati</taxon>
        <taxon>Pseudomonadota</taxon>
        <taxon>Gammaproteobacteria</taxon>
        <taxon>Lysobacterales</taxon>
        <taxon>Lysobacteraceae</taxon>
        <taxon>Arenimonas</taxon>
    </lineage>
</organism>
<dbReference type="RefSeq" id="WP_139445788.1">
    <property type="nucleotide sequence ID" value="NZ_SMDR01000001.1"/>
</dbReference>
<dbReference type="InterPro" id="IPR044524">
    <property type="entry name" value="Isoase_HisA-like"/>
</dbReference>
<evidence type="ECO:0000256" key="1">
    <source>
        <dbReference type="ARBA" id="ARBA00000901"/>
    </source>
</evidence>
<dbReference type="CDD" id="cd04732">
    <property type="entry name" value="HisA"/>
    <property type="match status" value="1"/>
</dbReference>
<keyword evidence="12" id="KW-1185">Reference proteome</keyword>
<dbReference type="PANTHER" id="PTHR43090">
    <property type="entry name" value="1-(5-PHOSPHORIBOSYL)-5-[(5-PHOSPHORIBOSYLAMINO)METHYLIDENEAMINO] IMIDAZOLE-4-CARBOXAMIDE ISOMERASE"/>
    <property type="match status" value="1"/>
</dbReference>
<evidence type="ECO:0000256" key="8">
    <source>
        <dbReference type="ARBA" id="ARBA00023235"/>
    </source>
</evidence>
<dbReference type="HAMAP" id="MF_01014">
    <property type="entry name" value="HisA"/>
    <property type="match status" value="1"/>
</dbReference>
<feature type="active site" description="Proton donor" evidence="9">
    <location>
        <position position="133"/>
    </location>
</feature>
<dbReference type="InterPro" id="IPR023016">
    <property type="entry name" value="HisA/PriA"/>
</dbReference>
<evidence type="ECO:0000313" key="12">
    <source>
        <dbReference type="Proteomes" id="UP000305760"/>
    </source>
</evidence>
<dbReference type="PANTHER" id="PTHR43090:SF2">
    <property type="entry name" value="1-(5-PHOSPHORIBOSYL)-5-[(5-PHOSPHORIBOSYLAMINO)METHYLIDENEAMINO] IMIDAZOLE-4-CARBOXAMIDE ISOMERASE"/>
    <property type="match status" value="1"/>
</dbReference>
<keyword evidence="5 9" id="KW-0963">Cytoplasm</keyword>
<keyword evidence="7 9" id="KW-0368">Histidine biosynthesis</keyword>
<dbReference type="Pfam" id="PF00977">
    <property type="entry name" value="His_biosynth"/>
    <property type="match status" value="1"/>
</dbReference>
<evidence type="ECO:0000313" key="11">
    <source>
        <dbReference type="EMBL" id="TNJ34870.1"/>
    </source>
</evidence>
<dbReference type="InterPro" id="IPR013785">
    <property type="entry name" value="Aldolase_TIM"/>
</dbReference>
<dbReference type="GO" id="GO:0003949">
    <property type="term" value="F:1-(5-phosphoribosyl)-5-[(5-phosphoribosylamino)methylideneamino]imidazole-4-carboxamide isomerase activity"/>
    <property type="evidence" value="ECO:0007669"/>
    <property type="project" value="UniProtKB-UniRule"/>
</dbReference>
<evidence type="ECO:0000256" key="7">
    <source>
        <dbReference type="ARBA" id="ARBA00023102"/>
    </source>
</evidence>
<evidence type="ECO:0000256" key="9">
    <source>
        <dbReference type="HAMAP-Rule" id="MF_01014"/>
    </source>
</evidence>
<dbReference type="Proteomes" id="UP000305760">
    <property type="component" value="Unassembled WGS sequence"/>
</dbReference>
<dbReference type="GO" id="GO:0005737">
    <property type="term" value="C:cytoplasm"/>
    <property type="evidence" value="ECO:0007669"/>
    <property type="project" value="UniProtKB-SubCell"/>
</dbReference>
<comment type="similarity">
    <text evidence="4 9 10">Belongs to the HisA/HisF family.</text>
</comment>
<sequence length="249" mass="26220">MSDFELYPAIDVRGGRVVRLLQGDYARETQYAQDPLALASAYADAGARWLHLVDLDAARAGGYTLAPLLARLKAETPLKVQTGGGVRGEADLEALFAAGADRVVVGSLAVRESGRVAGWIARYGAERLTVALDARRDGEGRWRLPVQGWTESGDKELDVLAAAFAAVGLRHLLCTDIDRDGMLSGPNLVLYRHLCARLPELAVQASGGARALSDLAAARAAGCAGIVLGKALLEGRFTLSEALAAEAPC</sequence>
<protein>
    <recommendedName>
        <fullName evidence="9">1-(5-phosphoribosyl)-5-[(5-phosphoribosylamino)methylideneamino] imidazole-4-carboxamide isomerase</fullName>
        <ecNumber evidence="9">5.3.1.16</ecNumber>
    </recommendedName>
    <alternativeName>
        <fullName evidence="9">Phosphoribosylformimino-5-aminoimidazole carboxamide ribotide isomerase</fullName>
    </alternativeName>
</protein>